<name>A0A4V1ERG9_9BACT</name>
<feature type="domain" description="PPIase FKBP-type" evidence="12">
    <location>
        <begin position="6"/>
        <end position="90"/>
    </location>
</feature>
<dbReference type="Proteomes" id="UP000298602">
    <property type="component" value="Chromosome"/>
</dbReference>
<sequence>MEILKDRFVIVEYSVQLDDGSYVKGENRPASLNFIAGYSQVLPALEERLLGLEEGREVRFVIPAREAFGDRDPKQVKWRSYEEFPQGRDLQEGKWVIATNDHTGVQYSCFVVERDDRGVRLDYNHPLAGKDLHYRVRVVKVRPAEASELEQLRPCEHGTGGSMPPSSQPSLH</sequence>
<dbReference type="KEGG" id="dax:FDQ92_05070"/>
<dbReference type="OrthoDB" id="9808891at2"/>
<comment type="similarity">
    <text evidence="3 10">Belongs to the FKBP-type PPIase family.</text>
</comment>
<evidence type="ECO:0000256" key="4">
    <source>
        <dbReference type="ARBA" id="ARBA00022490"/>
    </source>
</evidence>
<evidence type="ECO:0000256" key="1">
    <source>
        <dbReference type="ARBA" id="ARBA00000971"/>
    </source>
</evidence>
<dbReference type="Pfam" id="PF00254">
    <property type="entry name" value="FKBP_C"/>
    <property type="match status" value="1"/>
</dbReference>
<dbReference type="RefSeq" id="WP_137423570.1">
    <property type="nucleotide sequence ID" value="NZ_CP040098.1"/>
</dbReference>
<accession>A0A4V1ERG9</accession>
<comment type="subcellular location">
    <subcellularLocation>
        <location evidence="2">Cytoplasm</location>
    </subcellularLocation>
</comment>
<dbReference type="PANTHER" id="PTHR47861:SF3">
    <property type="entry name" value="FKBP-TYPE PEPTIDYL-PROLYL CIS-TRANS ISOMERASE SLYD"/>
    <property type="match status" value="1"/>
</dbReference>
<reference evidence="13 14" key="1">
    <citation type="submission" date="2019-05" db="EMBL/GenBank/DDBJ databases">
        <title>The Complete Genome Sequence of the n-alkane-degrading Desulfoglaeba alkanexedens ALDC reveals multiple alkylsuccinate synthase gene clusters.</title>
        <authorList>
            <person name="Callaghan A.V."/>
            <person name="Davidova I.A."/>
            <person name="Duncan K.E."/>
            <person name="Morris B."/>
            <person name="McInerney M.J."/>
        </authorList>
    </citation>
    <scope>NUCLEOTIDE SEQUENCE [LARGE SCALE GENOMIC DNA]</scope>
    <source>
        <strain evidence="13 14">ALDC</strain>
    </source>
</reference>
<reference evidence="13 14" key="2">
    <citation type="submission" date="2019-05" db="EMBL/GenBank/DDBJ databases">
        <authorList>
            <person name="Suflita J.M."/>
            <person name="Marks C.R."/>
        </authorList>
    </citation>
    <scope>NUCLEOTIDE SEQUENCE [LARGE SCALE GENOMIC DNA]</scope>
    <source>
        <strain evidence="13 14">ALDC</strain>
    </source>
</reference>
<dbReference type="InterPro" id="IPR046357">
    <property type="entry name" value="PPIase_dom_sf"/>
</dbReference>
<keyword evidence="7 9" id="KW-0413">Isomerase</keyword>
<dbReference type="PANTHER" id="PTHR47861">
    <property type="entry name" value="FKBP-TYPE PEPTIDYL-PROLYL CIS-TRANS ISOMERASE SLYD"/>
    <property type="match status" value="1"/>
</dbReference>
<dbReference type="EC" id="5.2.1.8" evidence="10"/>
<evidence type="ECO:0000256" key="8">
    <source>
        <dbReference type="ARBA" id="ARBA00037071"/>
    </source>
</evidence>
<keyword evidence="14" id="KW-1185">Reference proteome</keyword>
<keyword evidence="6" id="KW-0143">Chaperone</keyword>
<evidence type="ECO:0000256" key="5">
    <source>
        <dbReference type="ARBA" id="ARBA00023110"/>
    </source>
</evidence>
<evidence type="ECO:0000313" key="14">
    <source>
        <dbReference type="Proteomes" id="UP000298602"/>
    </source>
</evidence>
<keyword evidence="5 9" id="KW-0697">Rotamase</keyword>
<dbReference type="GO" id="GO:0003755">
    <property type="term" value="F:peptidyl-prolyl cis-trans isomerase activity"/>
    <property type="evidence" value="ECO:0007669"/>
    <property type="project" value="UniProtKB-UniRule"/>
</dbReference>
<dbReference type="GO" id="GO:0005737">
    <property type="term" value="C:cytoplasm"/>
    <property type="evidence" value="ECO:0007669"/>
    <property type="project" value="UniProtKB-SubCell"/>
</dbReference>
<dbReference type="InterPro" id="IPR001179">
    <property type="entry name" value="PPIase_FKBP_dom"/>
</dbReference>
<protein>
    <recommendedName>
        <fullName evidence="10">Peptidyl-prolyl cis-trans isomerase</fullName>
        <ecNumber evidence="10">5.2.1.8</ecNumber>
    </recommendedName>
</protein>
<evidence type="ECO:0000256" key="9">
    <source>
        <dbReference type="PROSITE-ProRule" id="PRU00277"/>
    </source>
</evidence>
<keyword evidence="4" id="KW-0963">Cytoplasm</keyword>
<dbReference type="SUPFAM" id="SSF54534">
    <property type="entry name" value="FKBP-like"/>
    <property type="match status" value="1"/>
</dbReference>
<dbReference type="GO" id="GO:0042026">
    <property type="term" value="P:protein refolding"/>
    <property type="evidence" value="ECO:0007669"/>
    <property type="project" value="UniProtKB-ARBA"/>
</dbReference>
<evidence type="ECO:0000259" key="12">
    <source>
        <dbReference type="PROSITE" id="PS50059"/>
    </source>
</evidence>
<dbReference type="AlphaFoldDB" id="A0A4V1ERG9"/>
<evidence type="ECO:0000256" key="3">
    <source>
        <dbReference type="ARBA" id="ARBA00006577"/>
    </source>
</evidence>
<evidence type="ECO:0000256" key="6">
    <source>
        <dbReference type="ARBA" id="ARBA00023186"/>
    </source>
</evidence>
<gene>
    <name evidence="13" type="ORF">FDQ92_05070</name>
</gene>
<evidence type="ECO:0000256" key="11">
    <source>
        <dbReference type="SAM" id="MobiDB-lite"/>
    </source>
</evidence>
<comment type="catalytic activity">
    <reaction evidence="1 9 10">
        <text>[protein]-peptidylproline (omega=180) = [protein]-peptidylproline (omega=0)</text>
        <dbReference type="Rhea" id="RHEA:16237"/>
        <dbReference type="Rhea" id="RHEA-COMP:10747"/>
        <dbReference type="Rhea" id="RHEA-COMP:10748"/>
        <dbReference type="ChEBI" id="CHEBI:83833"/>
        <dbReference type="ChEBI" id="CHEBI:83834"/>
        <dbReference type="EC" id="5.2.1.8"/>
    </reaction>
</comment>
<dbReference type="Gene3D" id="3.10.50.40">
    <property type="match status" value="1"/>
</dbReference>
<evidence type="ECO:0000256" key="7">
    <source>
        <dbReference type="ARBA" id="ARBA00023235"/>
    </source>
</evidence>
<evidence type="ECO:0000256" key="2">
    <source>
        <dbReference type="ARBA" id="ARBA00004496"/>
    </source>
</evidence>
<proteinExistence type="inferred from homology"/>
<feature type="region of interest" description="Disordered" evidence="11">
    <location>
        <begin position="152"/>
        <end position="172"/>
    </location>
</feature>
<evidence type="ECO:0000256" key="10">
    <source>
        <dbReference type="RuleBase" id="RU003915"/>
    </source>
</evidence>
<comment type="function">
    <text evidence="8">Also involved in hydrogenase metallocenter assembly, probably by participating in the nickel insertion step. This function in hydrogenase biosynthesis requires chaperone activity and the presence of the metal-binding domain, but not PPIase activity.</text>
</comment>
<organism evidence="13 14">
    <name type="scientific">Desulfoglaeba alkanexedens ALDC</name>
    <dbReference type="NCBI Taxonomy" id="980445"/>
    <lineage>
        <taxon>Bacteria</taxon>
        <taxon>Pseudomonadati</taxon>
        <taxon>Thermodesulfobacteriota</taxon>
        <taxon>Syntrophobacteria</taxon>
        <taxon>Syntrophobacterales</taxon>
        <taxon>Syntrophobacteraceae</taxon>
        <taxon>Desulfoglaeba</taxon>
    </lineage>
</organism>
<dbReference type="PROSITE" id="PS50059">
    <property type="entry name" value="FKBP_PPIASE"/>
    <property type="match status" value="1"/>
</dbReference>
<dbReference type="EMBL" id="CP040098">
    <property type="protein sequence ID" value="QCQ21601.1"/>
    <property type="molecule type" value="Genomic_DNA"/>
</dbReference>
<evidence type="ECO:0000313" key="13">
    <source>
        <dbReference type="EMBL" id="QCQ21601.1"/>
    </source>
</evidence>